<feature type="coiled-coil region" evidence="1">
    <location>
        <begin position="496"/>
        <end position="523"/>
    </location>
</feature>
<dbReference type="PANTHER" id="PTHR36681">
    <property type="entry name" value="NUCLEAR GTPASE, GERMINAL CENTER-ASSOCIATED, TANDEM DUPLICATE 3"/>
    <property type="match status" value="1"/>
</dbReference>
<keyword evidence="4" id="KW-1185">Reference proteome</keyword>
<name>A0ABM1LCX8_GEKJA</name>
<dbReference type="SUPFAM" id="SSF52540">
    <property type="entry name" value="P-loop containing nucleoside triphosphate hydrolases"/>
    <property type="match status" value="1"/>
</dbReference>
<evidence type="ECO:0000313" key="5">
    <source>
        <dbReference type="RefSeq" id="XP_015283815.1"/>
    </source>
</evidence>
<protein>
    <submittedName>
        <fullName evidence="5">Uncharacterized protein LOC107124820</fullName>
    </submittedName>
</protein>
<dbReference type="Gene3D" id="3.40.50.300">
    <property type="entry name" value="P-loop containing nucleotide triphosphate hydrolases"/>
    <property type="match status" value="1"/>
</dbReference>
<evidence type="ECO:0000256" key="1">
    <source>
        <dbReference type="SAM" id="Coils"/>
    </source>
</evidence>
<sequence>MKGGEFWPIVKCVKIRVAQAEALKTGVVLVDLPGIRDSNAARDNAAKEYLKNCNAVWVVASITRAVDDKTAKEILNSNLRRQLFMDGLYGNLAFVCTKTDSFNISDIVRDLDLREEIQPLEEELEELEGQRMQAEEEKGTLHMALHLEQRPGVEAADPAWLQKQHDFLEKEFRLSALQKQKEAKLRAIGLICVQARNRFSKQRIRMDFNTGLEVGAWLEIPALKDFVIETGLKTSMKATEKVIRDVARVISQIVHYLTNQRAEDVSHQAQVRETVQQALQGLPSLLQEAADDVLPDIQYFFGVLIQTSLSKGANKAKELSEDIVKSWGLPGSGLPHSTYHAACLRRGVYTSLKCGCVDFNSQLAKPVNDAIAGAWVAIFGSKLEESLERFTKAVLDKLKFFFRELKRDVGRQNSLTEALDALHRQQMEAIQAQLRNFLLDQEFYISRKQRSISRMLTPAIQADMDPAYAACSQMSGPGYFQRMKDMMESYIRENKDSIFEAAAQKLQEQLSRLQQRIRGSFQSLVLELSKSLRMQFEPLLKPVQKNAELIPDLMNICAKVDKICKRSCVVYVLPSTSQVEAGSPEAERELQGNPLCLSALHLDIRLGALPLSCIVAIQVSGQDLALRLTDESAVALPLGSVSLCESCLPLGCLILHLSAEAAGEIRRRCRVRASSPGQHGREALVILDKDPDQTFFSRLTAGVSSSRRDASWVQTLSLCQGRERLESLGVYSTPRQAAYKAEPLLEVPAAASVPPRWPQVVSVVQQPPLPPLNLLPYGRKRAGEAGPVVSVVQQPPLPPLNLLPYGRKRAGEAGPALLLLEKRHKSQAGADHAGHPLSSWSTEDQLAPCGGRAASCPLPASGGCFPEDCRQKMAASESFSRPGSTGAPVRVEEGLRGKRCDPNPRGDREKNTQPVESGEEASPAGGSWLIR</sequence>
<feature type="domain" description="DUF7605" evidence="3">
    <location>
        <begin position="332"/>
        <end position="494"/>
    </location>
</feature>
<feature type="compositionally biased region" description="Basic and acidic residues" evidence="2">
    <location>
        <begin position="890"/>
        <end position="911"/>
    </location>
</feature>
<dbReference type="PANTHER" id="PTHR36681:SF3">
    <property type="entry name" value="NUCLEAR GTPASE, GERMINAL CENTER-ASSOCIATED, TANDEM DUPLICATE 3"/>
    <property type="match status" value="1"/>
</dbReference>
<proteinExistence type="predicted"/>
<dbReference type="InterPro" id="IPR056024">
    <property type="entry name" value="DUF7605"/>
</dbReference>
<dbReference type="Proteomes" id="UP000694871">
    <property type="component" value="Unplaced"/>
</dbReference>
<feature type="coiled-coil region" evidence="1">
    <location>
        <begin position="110"/>
        <end position="144"/>
    </location>
</feature>
<evidence type="ECO:0000313" key="4">
    <source>
        <dbReference type="Proteomes" id="UP000694871"/>
    </source>
</evidence>
<dbReference type="GeneID" id="107124820"/>
<evidence type="ECO:0000259" key="3">
    <source>
        <dbReference type="Pfam" id="PF24564"/>
    </source>
</evidence>
<dbReference type="InterPro" id="IPR027417">
    <property type="entry name" value="P-loop_NTPase"/>
</dbReference>
<evidence type="ECO:0000256" key="2">
    <source>
        <dbReference type="SAM" id="MobiDB-lite"/>
    </source>
</evidence>
<dbReference type="RefSeq" id="XP_015283815.1">
    <property type="nucleotide sequence ID" value="XM_015428329.1"/>
</dbReference>
<reference evidence="5" key="1">
    <citation type="submission" date="2025-08" db="UniProtKB">
        <authorList>
            <consortium name="RefSeq"/>
        </authorList>
    </citation>
    <scope>IDENTIFICATION</scope>
</reference>
<feature type="region of interest" description="Disordered" evidence="2">
    <location>
        <begin position="875"/>
        <end position="931"/>
    </location>
</feature>
<keyword evidence="1" id="KW-0175">Coiled coil</keyword>
<organism evidence="4 5">
    <name type="scientific">Gekko japonicus</name>
    <name type="common">Schlegel's Japanese gecko</name>
    <dbReference type="NCBI Taxonomy" id="146911"/>
    <lineage>
        <taxon>Eukaryota</taxon>
        <taxon>Metazoa</taxon>
        <taxon>Chordata</taxon>
        <taxon>Craniata</taxon>
        <taxon>Vertebrata</taxon>
        <taxon>Euteleostomi</taxon>
        <taxon>Lepidosauria</taxon>
        <taxon>Squamata</taxon>
        <taxon>Bifurcata</taxon>
        <taxon>Gekkota</taxon>
        <taxon>Gekkonidae</taxon>
        <taxon>Gekkoninae</taxon>
        <taxon>Gekko</taxon>
    </lineage>
</organism>
<accession>A0ABM1LCX8</accession>
<gene>
    <name evidence="5" type="primary">LOC107124820</name>
</gene>
<dbReference type="Pfam" id="PF24564">
    <property type="entry name" value="DUF7605"/>
    <property type="match status" value="1"/>
</dbReference>